<dbReference type="InterPro" id="IPR013384">
    <property type="entry name" value="Flagell_FlgL"/>
</dbReference>
<dbReference type="GO" id="GO:0071973">
    <property type="term" value="P:bacterial-type flagellum-dependent cell motility"/>
    <property type="evidence" value="ECO:0007669"/>
    <property type="project" value="InterPro"/>
</dbReference>
<dbReference type="NCBIfam" id="TIGR02550">
    <property type="entry name" value="flagell_flgL"/>
    <property type="match status" value="1"/>
</dbReference>
<dbReference type="STRING" id="29486.UGYR_03665"/>
<comment type="similarity">
    <text evidence="3">Belongs to the bacterial flagellin family.</text>
</comment>
<dbReference type="GO" id="GO:0005198">
    <property type="term" value="F:structural molecule activity"/>
    <property type="evidence" value="ECO:0007669"/>
    <property type="project" value="InterPro"/>
</dbReference>
<dbReference type="AlphaFoldDB" id="A0A085U8Z0"/>
<reference evidence="7" key="1">
    <citation type="journal article" date="2015" name="Genome Announc.">
        <title>Complete Genome Sequence of Yersinia ruckeri Strain CSF007-82, Etiologic Agent of Red Mouth Disease in Salmonid Fish.</title>
        <authorList>
            <person name="Nelson M.C."/>
            <person name="LaPatra S.E."/>
            <person name="Welch T.J."/>
            <person name="Graf J."/>
        </authorList>
    </citation>
    <scope>NUCLEOTIDE SEQUENCE</scope>
    <source>
        <strain evidence="7">CSF007-82</strain>
    </source>
</reference>
<reference evidence="8 9" key="2">
    <citation type="submission" date="2018-06" db="EMBL/GenBank/DDBJ databases">
        <authorList>
            <consortium name="Pathogen Informatics"/>
            <person name="Doyle S."/>
        </authorList>
    </citation>
    <scope>NUCLEOTIDE SEQUENCE [LARGE SCALE GENOMIC DNA]</scope>
    <source>
        <strain evidence="8 9">NCTC10476</strain>
    </source>
</reference>
<evidence type="ECO:0000256" key="5">
    <source>
        <dbReference type="ARBA" id="ARBA00023143"/>
    </source>
</evidence>
<dbReference type="InterPro" id="IPR001492">
    <property type="entry name" value="Flagellin"/>
</dbReference>
<dbReference type="EMBL" id="UHJG01000002">
    <property type="protein sequence ID" value="SUQ37199.1"/>
    <property type="molecule type" value="Genomic_DNA"/>
</dbReference>
<comment type="subcellular location">
    <subcellularLocation>
        <location evidence="1">Bacterial flagellum</location>
    </subcellularLocation>
    <subcellularLocation>
        <location evidence="2">Secreted</location>
    </subcellularLocation>
</comment>
<keyword evidence="9" id="KW-1185">Reference proteome</keyword>
<organism evidence="7">
    <name type="scientific">Yersinia ruckeri</name>
    <dbReference type="NCBI Taxonomy" id="29486"/>
    <lineage>
        <taxon>Bacteria</taxon>
        <taxon>Pseudomonadati</taxon>
        <taxon>Pseudomonadota</taxon>
        <taxon>Gammaproteobacteria</taxon>
        <taxon>Enterobacterales</taxon>
        <taxon>Yersiniaceae</taxon>
        <taxon>Yersinia</taxon>
    </lineage>
</organism>
<keyword evidence="7" id="KW-0282">Flagellum</keyword>
<keyword evidence="4" id="KW-0964">Secreted</keyword>
<dbReference type="EMBL" id="LN681231">
    <property type="protein sequence ID" value="CEK27985.1"/>
    <property type="molecule type" value="Genomic_DNA"/>
</dbReference>
<protein>
    <submittedName>
        <fullName evidence="7">Flagellar hook-associated protein FlgL</fullName>
    </submittedName>
</protein>
<evidence type="ECO:0000256" key="2">
    <source>
        <dbReference type="ARBA" id="ARBA00004613"/>
    </source>
</evidence>
<gene>
    <name evidence="8" type="primary">flgL</name>
    <name evidence="7" type="ORF">CSF007_11195</name>
    <name evidence="8" type="ORF">NCTC10476_03316</name>
</gene>
<evidence type="ECO:0000313" key="8">
    <source>
        <dbReference type="EMBL" id="SUQ37199.1"/>
    </source>
</evidence>
<dbReference type="InterPro" id="IPR001029">
    <property type="entry name" value="Flagellin_N"/>
</dbReference>
<keyword evidence="5" id="KW-0975">Bacterial flagellum</keyword>
<dbReference type="RefSeq" id="WP_038242015.1">
    <property type="nucleotide sequence ID" value="NZ_CABIHR010000025.1"/>
</dbReference>
<dbReference type="KEGG" id="yrb:UGYR_03665"/>
<feature type="domain" description="Flagellin N-terminal" evidence="6">
    <location>
        <begin position="4"/>
        <end position="139"/>
    </location>
</feature>
<evidence type="ECO:0000256" key="4">
    <source>
        <dbReference type="ARBA" id="ARBA00022525"/>
    </source>
</evidence>
<dbReference type="SUPFAM" id="SSF64518">
    <property type="entry name" value="Phase 1 flagellin"/>
    <property type="match status" value="1"/>
</dbReference>
<dbReference type="PANTHER" id="PTHR42792">
    <property type="entry name" value="FLAGELLIN"/>
    <property type="match status" value="1"/>
</dbReference>
<dbReference type="Pfam" id="PF00669">
    <property type="entry name" value="Flagellin_N"/>
    <property type="match status" value="1"/>
</dbReference>
<keyword evidence="7" id="KW-0969">Cilium</keyword>
<dbReference type="OrthoDB" id="9768249at2"/>
<dbReference type="PANTHER" id="PTHR42792:SF1">
    <property type="entry name" value="FLAGELLAR HOOK-ASSOCIATED PROTEIN 3"/>
    <property type="match status" value="1"/>
</dbReference>
<name>A0A085U8Z0_YERRU</name>
<evidence type="ECO:0000313" key="9">
    <source>
        <dbReference type="Proteomes" id="UP000255169"/>
    </source>
</evidence>
<dbReference type="eggNOG" id="COG1344">
    <property type="taxonomic scope" value="Bacteria"/>
</dbReference>
<dbReference type="GeneID" id="66879914"/>
<evidence type="ECO:0000313" key="7">
    <source>
        <dbReference type="EMBL" id="CEK27985.1"/>
    </source>
</evidence>
<dbReference type="Proteomes" id="UP000255169">
    <property type="component" value="Unassembled WGS sequence"/>
</dbReference>
<evidence type="ECO:0000259" key="6">
    <source>
        <dbReference type="Pfam" id="PF00669"/>
    </source>
</evidence>
<proteinExistence type="inferred from homology"/>
<dbReference type="GO" id="GO:0005576">
    <property type="term" value="C:extracellular region"/>
    <property type="evidence" value="ECO:0007669"/>
    <property type="project" value="UniProtKB-SubCell"/>
</dbReference>
<dbReference type="Gene3D" id="1.20.1330.10">
    <property type="entry name" value="f41 fragment of flagellin, N-terminal domain"/>
    <property type="match status" value="1"/>
</dbReference>
<dbReference type="GO" id="GO:0009424">
    <property type="term" value="C:bacterial-type flagellum hook"/>
    <property type="evidence" value="ECO:0007669"/>
    <property type="project" value="InterPro"/>
</dbReference>
<evidence type="ECO:0000256" key="1">
    <source>
        <dbReference type="ARBA" id="ARBA00004365"/>
    </source>
</evidence>
<accession>A0A085U8Z0</accession>
<keyword evidence="7" id="KW-0966">Cell projection</keyword>
<evidence type="ECO:0000256" key="3">
    <source>
        <dbReference type="ARBA" id="ARBA00005709"/>
    </source>
</evidence>
<dbReference type="PATRIC" id="fig|29486.44.peg.992"/>
<sequence>MRLSTSMLYQQNMRGIIDAQSLWLHSGEQLSAGKRVINPSDDPMAASQAVMVSQAESENSQYGLARSYARQSSSLETTVLSQVTSTVQQIQTLVISASKDSLSDDDRASYATQLQGLKDQLLNQANSTDGNGRYMFAGFKNDTIPFVADPVTGAVTYKGGDVAQTQQVDSSRSMAVGHTGSGVFTSLTANSRPEPTDPVTGATPASESNIFNTIDTVLKSLKTPMAGASDAVKQQASAELDKGIRGLDNSLNNMLSVQAEIGTQLQELDSLDSLGSDRTLVNKQRLSDLVDVDWNAAISSYVMQQAALQASYKSFSDMQGMSLFQLNR</sequence>